<dbReference type="PANTHER" id="PTHR47160:SF10">
    <property type="entry name" value="MULE TRANSPOSASE DOMAIN-CONTAINING PROTEIN"/>
    <property type="match status" value="1"/>
</dbReference>
<dbReference type="Pfam" id="PF10551">
    <property type="entry name" value="MULE"/>
    <property type="match status" value="1"/>
</dbReference>
<dbReference type="AlphaFoldDB" id="A0A813XH88"/>
<dbReference type="EMBL" id="CAJNOT010000154">
    <property type="protein sequence ID" value="CAF0868187.1"/>
    <property type="molecule type" value="Genomic_DNA"/>
</dbReference>
<comment type="caution">
    <text evidence="3">The sequence shown here is derived from an EMBL/GenBank/DDBJ whole genome shotgun (WGS) entry which is preliminary data.</text>
</comment>
<dbReference type="PANTHER" id="PTHR47160">
    <property type="entry name" value="PUTATIVE-RELATED"/>
    <property type="match status" value="1"/>
</dbReference>
<feature type="region of interest" description="Disordered" evidence="1">
    <location>
        <begin position="346"/>
        <end position="368"/>
    </location>
</feature>
<feature type="compositionally biased region" description="Basic and acidic residues" evidence="1">
    <location>
        <begin position="350"/>
        <end position="368"/>
    </location>
</feature>
<protein>
    <recommendedName>
        <fullName evidence="2">MULE transposase domain-containing protein</fullName>
    </recommendedName>
</protein>
<evidence type="ECO:0000313" key="5">
    <source>
        <dbReference type="Proteomes" id="UP000663864"/>
    </source>
</evidence>
<reference evidence="3" key="1">
    <citation type="submission" date="2021-02" db="EMBL/GenBank/DDBJ databases">
        <authorList>
            <person name="Nowell W R."/>
        </authorList>
    </citation>
    <scope>NUCLEOTIDE SEQUENCE</scope>
</reference>
<dbReference type="Proteomes" id="UP000663864">
    <property type="component" value="Unassembled WGS sequence"/>
</dbReference>
<feature type="domain" description="MULE transposase" evidence="2">
    <location>
        <begin position="104"/>
        <end position="203"/>
    </location>
</feature>
<evidence type="ECO:0000256" key="1">
    <source>
        <dbReference type="SAM" id="MobiDB-lite"/>
    </source>
</evidence>
<evidence type="ECO:0000259" key="2">
    <source>
        <dbReference type="Pfam" id="PF10551"/>
    </source>
</evidence>
<organism evidence="3 5">
    <name type="scientific">Rotaria sordida</name>
    <dbReference type="NCBI Taxonomy" id="392033"/>
    <lineage>
        <taxon>Eukaryota</taxon>
        <taxon>Metazoa</taxon>
        <taxon>Spiralia</taxon>
        <taxon>Gnathifera</taxon>
        <taxon>Rotifera</taxon>
        <taxon>Eurotatoria</taxon>
        <taxon>Bdelloidea</taxon>
        <taxon>Philodinida</taxon>
        <taxon>Philodinidae</taxon>
        <taxon>Rotaria</taxon>
    </lineage>
</organism>
<sequence>MKELAQISNDQPAQIISNIIATTSREIQPCLPRKDALRQQIKRAKRVCDEEVEPKTLGDFTLPDAYSITLSGMHFAKDITDGTERILLFTTSENLKWLQEAKFWIMDGTFKTVPTLFRQLYSIHAPAGGNVTFRIVPLVYALMSNKSEELYQRLFQELNELADENELELKPDFVLTDFEKGSINAVKSEYPSAQSKGCHFHLGQSVYRQVQDAGLTTKYGTDQNFSLLIRHIPALAFLSPLEISDAFDELKVILPPDAEPIIQWFENNYVHGRVKRILRNGRVQRHNPLCPPEMWSVFDNMEFAFPRTQNKVEAWHRRWETLIARAHVGIFTMIKQIQKEQNEVEMEIEQSMRGEPAPKKRKEDGNREARIQNVIADRGNRSTIDFLRDIAHNLSL</sequence>
<proteinExistence type="predicted"/>
<accession>A0A813XH88</accession>
<dbReference type="EMBL" id="CAJOBD010003810">
    <property type="protein sequence ID" value="CAF3966861.1"/>
    <property type="molecule type" value="Genomic_DNA"/>
</dbReference>
<evidence type="ECO:0000313" key="4">
    <source>
        <dbReference type="EMBL" id="CAF3966861.1"/>
    </source>
</evidence>
<name>A0A813XH88_9BILA</name>
<dbReference type="Proteomes" id="UP000663836">
    <property type="component" value="Unassembled WGS sequence"/>
</dbReference>
<gene>
    <name evidence="4" type="ORF">JBS370_LOCUS24406</name>
    <name evidence="3" type="ORF">ZHD862_LOCUS5741</name>
</gene>
<evidence type="ECO:0000313" key="3">
    <source>
        <dbReference type="EMBL" id="CAF0868187.1"/>
    </source>
</evidence>
<dbReference type="InterPro" id="IPR018289">
    <property type="entry name" value="MULE_transposase_dom"/>
</dbReference>